<protein>
    <submittedName>
        <fullName evidence="2">MIP28901p</fullName>
    </submittedName>
</protein>
<dbReference type="Pfam" id="PF00171">
    <property type="entry name" value="Aldedh"/>
    <property type="match status" value="1"/>
</dbReference>
<dbReference type="VEuPathDB" id="VectorBase:FBgn0012036"/>
<sequence length="271" mass="31195">MLRVLKTGALLRSQAKNFAAAVANYSSLPQPQTTPDILYTGVFINNEWHKSKSGKIFETINPTTAEVIAEIQCADKEDIDIAVQAARNAFKLGSPWRRMDASERGRLLYRLADLMERDQVYLASLETLDNGKPYSMSYNVDLPTAIKNLRYFAGWADKNHGKTIPMDGDFFTYTRRFHQGSGQGQLHCGWPACRNCVGKHLQCPRCPGSVRWLQDVRPWTRERRVCSVQLHGGQERHRQGCPEELLRRTRYFLQEGRLIWFALLRCSKFRR</sequence>
<dbReference type="Gene3D" id="3.40.605.10">
    <property type="entry name" value="Aldehyde Dehydrogenase, Chain A, domain 1"/>
    <property type="match status" value="1"/>
</dbReference>
<dbReference type="InterPro" id="IPR016162">
    <property type="entry name" value="Ald_DH_N"/>
</dbReference>
<reference evidence="2" key="1">
    <citation type="submission" date="2011-02" db="EMBL/GenBank/DDBJ databases">
        <authorList>
            <person name="Carlson J."/>
            <person name="Booth B."/>
            <person name="Frise E."/>
            <person name="Sandler J."/>
            <person name="Wan K."/>
            <person name="Yu C."/>
            <person name="Celniker S."/>
        </authorList>
    </citation>
    <scope>NUCLEOTIDE SEQUENCE</scope>
</reference>
<gene>
    <name evidence="2" type="primary">Aldh-RA</name>
</gene>
<dbReference type="EMBL" id="BT125918">
    <property type="protein sequence ID" value="ADX35897.1"/>
    <property type="molecule type" value="mRNA"/>
</dbReference>
<dbReference type="PANTHER" id="PTHR11699">
    <property type="entry name" value="ALDEHYDE DEHYDROGENASE-RELATED"/>
    <property type="match status" value="1"/>
</dbReference>
<evidence type="ECO:0000313" key="2">
    <source>
        <dbReference type="EMBL" id="ADX35897.1"/>
    </source>
</evidence>
<accession>E8NH42</accession>
<dbReference type="InterPro" id="IPR015590">
    <property type="entry name" value="Aldehyde_DH_dom"/>
</dbReference>
<dbReference type="FunFam" id="3.40.605.10:FF:000050">
    <property type="entry name" value="Aldehyde dehydrogenase, mitochondrial"/>
    <property type="match status" value="1"/>
</dbReference>
<dbReference type="AlphaFoldDB" id="E8NH42"/>
<name>E8NH42_DROME</name>
<evidence type="ECO:0000259" key="1">
    <source>
        <dbReference type="Pfam" id="PF00171"/>
    </source>
</evidence>
<dbReference type="Bgee" id="FBgn0012036">
    <property type="expression patterns" value="Expressed in capitellum (Drosophila) and 225 other cell types or tissues"/>
</dbReference>
<dbReference type="PeptideAtlas" id="E8NH42"/>
<dbReference type="GO" id="GO:0016491">
    <property type="term" value="F:oxidoreductase activity"/>
    <property type="evidence" value="ECO:0007669"/>
    <property type="project" value="InterPro"/>
</dbReference>
<organism evidence="2">
    <name type="scientific">Drosophila melanogaster</name>
    <name type="common">Fruit fly</name>
    <dbReference type="NCBI Taxonomy" id="7227"/>
    <lineage>
        <taxon>Eukaryota</taxon>
        <taxon>Metazoa</taxon>
        <taxon>Ecdysozoa</taxon>
        <taxon>Arthropoda</taxon>
        <taxon>Hexapoda</taxon>
        <taxon>Insecta</taxon>
        <taxon>Pterygota</taxon>
        <taxon>Neoptera</taxon>
        <taxon>Endopterygota</taxon>
        <taxon>Diptera</taxon>
        <taxon>Brachycera</taxon>
        <taxon>Muscomorpha</taxon>
        <taxon>Ephydroidea</taxon>
        <taxon>Drosophilidae</taxon>
        <taxon>Drosophila</taxon>
        <taxon>Sophophora</taxon>
    </lineage>
</organism>
<proteinExistence type="evidence at transcript level"/>
<dbReference type="InterPro" id="IPR016161">
    <property type="entry name" value="Ald_DH/histidinol_DH"/>
</dbReference>
<feature type="domain" description="Aldehyde dehydrogenase" evidence="1">
    <location>
        <begin position="48"/>
        <end position="176"/>
    </location>
</feature>
<dbReference type="SUPFAM" id="SSF53720">
    <property type="entry name" value="ALDH-like"/>
    <property type="match status" value="1"/>
</dbReference>
<dbReference type="OrthoDB" id="310895at2759"/>
<dbReference type="ExpressionAtlas" id="E8NH42">
    <property type="expression patterns" value="baseline and differential"/>
</dbReference>